<reference evidence="2" key="1">
    <citation type="journal article" date="2015" name="Proc. Natl. Acad. Sci. U.S.A.">
        <title>Networks of energetic and metabolic interactions define dynamics in microbial communities.</title>
        <authorList>
            <person name="Embree M."/>
            <person name="Liu J.K."/>
            <person name="Al-Bassam M.M."/>
            <person name="Zengler K."/>
        </authorList>
    </citation>
    <scope>NUCLEOTIDE SEQUENCE</scope>
</reference>
<dbReference type="InterPro" id="IPR006342">
    <property type="entry name" value="FkbM_mtfrase"/>
</dbReference>
<dbReference type="InterPro" id="IPR029063">
    <property type="entry name" value="SAM-dependent_MTases_sf"/>
</dbReference>
<dbReference type="Gene3D" id="3.40.50.150">
    <property type="entry name" value="Vaccinia Virus protein VP39"/>
    <property type="match status" value="1"/>
</dbReference>
<gene>
    <name evidence="2" type="ORF">ASZ90_005552</name>
</gene>
<proteinExistence type="predicted"/>
<dbReference type="AlphaFoldDB" id="A0A0W8FWJ0"/>
<evidence type="ECO:0000259" key="1">
    <source>
        <dbReference type="Pfam" id="PF05050"/>
    </source>
</evidence>
<protein>
    <recommendedName>
        <fullName evidence="1">Methyltransferase FkbM domain-containing protein</fullName>
    </recommendedName>
</protein>
<dbReference type="SUPFAM" id="SSF53335">
    <property type="entry name" value="S-adenosyl-L-methionine-dependent methyltransferases"/>
    <property type="match status" value="1"/>
</dbReference>
<organism evidence="2">
    <name type="scientific">hydrocarbon metagenome</name>
    <dbReference type="NCBI Taxonomy" id="938273"/>
    <lineage>
        <taxon>unclassified sequences</taxon>
        <taxon>metagenomes</taxon>
        <taxon>ecological metagenomes</taxon>
    </lineage>
</organism>
<accession>A0A0W8FWJ0</accession>
<evidence type="ECO:0000313" key="2">
    <source>
        <dbReference type="EMBL" id="KUG24627.1"/>
    </source>
</evidence>
<feature type="domain" description="Methyltransferase FkbM" evidence="1">
    <location>
        <begin position="89"/>
        <end position="176"/>
    </location>
</feature>
<name>A0A0W8FWJ0_9ZZZZ</name>
<dbReference type="EMBL" id="LNQE01000840">
    <property type="protein sequence ID" value="KUG24627.1"/>
    <property type="molecule type" value="Genomic_DNA"/>
</dbReference>
<sequence length="267" mass="30215">MKKLIYEPALSIFAAMKLHSCSSTGKDKLKSLLNKLHPVSCDKGLIRLGPMSDGGYLIPDDLEGIEACFSPGVGFNSIFEKDCANRGMKVFLADKSVDKPKQSHEYFVFTKKHIGIMNNDSFMTIDDWVESSLPDSKSDLLLQMDIEGSEYEVLLVASDDILQRFRIIVVEFHSLNELCRRSFFILASRVFEKLLQTHTCVHNHPNNFSDLVKFKGLEIPTVMELTFLRNDRVSSPSFAKIFPHPLDADNTGDYPSLPLPKCWYKGK</sequence>
<dbReference type="Pfam" id="PF05050">
    <property type="entry name" value="Methyltransf_21"/>
    <property type="match status" value="1"/>
</dbReference>
<comment type="caution">
    <text evidence="2">The sequence shown here is derived from an EMBL/GenBank/DDBJ whole genome shotgun (WGS) entry which is preliminary data.</text>
</comment>